<feature type="region of interest" description="Disordered" evidence="1">
    <location>
        <begin position="141"/>
        <end position="164"/>
    </location>
</feature>
<protein>
    <submittedName>
        <fullName evidence="2">Uncharacterized protein</fullName>
    </submittedName>
</protein>
<name>A0AAD7Z6J2_DIPPU</name>
<organism evidence="2 3">
    <name type="scientific">Diploptera punctata</name>
    <name type="common">Pacific beetle cockroach</name>
    <dbReference type="NCBI Taxonomy" id="6984"/>
    <lineage>
        <taxon>Eukaryota</taxon>
        <taxon>Metazoa</taxon>
        <taxon>Ecdysozoa</taxon>
        <taxon>Arthropoda</taxon>
        <taxon>Hexapoda</taxon>
        <taxon>Insecta</taxon>
        <taxon>Pterygota</taxon>
        <taxon>Neoptera</taxon>
        <taxon>Polyneoptera</taxon>
        <taxon>Dictyoptera</taxon>
        <taxon>Blattodea</taxon>
        <taxon>Blaberoidea</taxon>
        <taxon>Blaberidae</taxon>
        <taxon>Diplopterinae</taxon>
        <taxon>Diploptera</taxon>
    </lineage>
</organism>
<reference evidence="2" key="1">
    <citation type="journal article" date="2023" name="IScience">
        <title>Live-bearing cockroach genome reveals convergent evolutionary mechanisms linked to viviparity in insects and beyond.</title>
        <authorList>
            <person name="Fouks B."/>
            <person name="Harrison M.C."/>
            <person name="Mikhailova A.A."/>
            <person name="Marchal E."/>
            <person name="English S."/>
            <person name="Carruthers M."/>
            <person name="Jennings E.C."/>
            <person name="Chiamaka E.L."/>
            <person name="Frigard R.A."/>
            <person name="Pippel M."/>
            <person name="Attardo G.M."/>
            <person name="Benoit J.B."/>
            <person name="Bornberg-Bauer E."/>
            <person name="Tobe S.S."/>
        </authorList>
    </citation>
    <scope>NUCLEOTIDE SEQUENCE</scope>
    <source>
        <strain evidence="2">Stay&amp;Tobe</strain>
    </source>
</reference>
<feature type="non-terminal residue" evidence="2">
    <location>
        <position position="1"/>
    </location>
</feature>
<dbReference type="EMBL" id="JASPKZ010010244">
    <property type="protein sequence ID" value="KAJ9575029.1"/>
    <property type="molecule type" value="Genomic_DNA"/>
</dbReference>
<sequence length="164" mass="18830">YVSYKIIYLCIVFFPTFDLSYLSGSCNYPRRNTPFHSSFGGCKAVSRSSTVGQPPPLLGDTYIHWSALRLLSRAPKHNAEGQRLTDFWGWFTPILHYWDVRIFHIFFLHVTCHVNILLCEMSPVSLGICVEFDRPNITPAQNNKTTSYNNATASSSTRFDIHRF</sequence>
<feature type="compositionally biased region" description="Low complexity" evidence="1">
    <location>
        <begin position="142"/>
        <end position="157"/>
    </location>
</feature>
<keyword evidence="3" id="KW-1185">Reference proteome</keyword>
<comment type="caution">
    <text evidence="2">The sequence shown here is derived from an EMBL/GenBank/DDBJ whole genome shotgun (WGS) entry which is preliminary data.</text>
</comment>
<reference evidence="2" key="2">
    <citation type="submission" date="2023-05" db="EMBL/GenBank/DDBJ databases">
        <authorList>
            <person name="Fouks B."/>
        </authorList>
    </citation>
    <scope>NUCLEOTIDE SEQUENCE</scope>
    <source>
        <strain evidence="2">Stay&amp;Tobe</strain>
        <tissue evidence="2">Testes</tissue>
    </source>
</reference>
<accession>A0AAD7Z6J2</accession>
<evidence type="ECO:0000256" key="1">
    <source>
        <dbReference type="SAM" id="MobiDB-lite"/>
    </source>
</evidence>
<dbReference type="Proteomes" id="UP001233999">
    <property type="component" value="Unassembled WGS sequence"/>
</dbReference>
<gene>
    <name evidence="2" type="ORF">L9F63_007814</name>
</gene>
<evidence type="ECO:0000313" key="2">
    <source>
        <dbReference type="EMBL" id="KAJ9575029.1"/>
    </source>
</evidence>
<feature type="non-terminal residue" evidence="2">
    <location>
        <position position="164"/>
    </location>
</feature>
<proteinExistence type="predicted"/>
<evidence type="ECO:0000313" key="3">
    <source>
        <dbReference type="Proteomes" id="UP001233999"/>
    </source>
</evidence>
<dbReference type="AlphaFoldDB" id="A0AAD7Z6J2"/>